<dbReference type="PROSITE" id="PS51257">
    <property type="entry name" value="PROKAR_LIPOPROTEIN"/>
    <property type="match status" value="1"/>
</dbReference>
<dbReference type="EMBL" id="CYSR01000002">
    <property type="protein sequence ID" value="CUH98064.1"/>
    <property type="molecule type" value="Genomic_DNA"/>
</dbReference>
<evidence type="ECO:0000313" key="1">
    <source>
        <dbReference type="EMBL" id="CUH98064.1"/>
    </source>
</evidence>
<dbReference type="Proteomes" id="UP000051326">
    <property type="component" value="Unassembled WGS sequence"/>
</dbReference>
<dbReference type="RefSeq" id="WP_058284319.1">
    <property type="nucleotide sequence ID" value="NZ_CYSR01000002.1"/>
</dbReference>
<organism evidence="1 2">
    <name type="scientific">Leisingera aquaemixtae</name>
    <dbReference type="NCBI Taxonomy" id="1396826"/>
    <lineage>
        <taxon>Bacteria</taxon>
        <taxon>Pseudomonadati</taxon>
        <taxon>Pseudomonadota</taxon>
        <taxon>Alphaproteobacteria</taxon>
        <taxon>Rhodobacterales</taxon>
        <taxon>Roseobacteraceae</taxon>
        <taxon>Leisingera</taxon>
    </lineage>
</organism>
<dbReference type="STRING" id="1396826.PHA8399_00171"/>
<accession>A0A0P1H5C1</accession>
<proteinExistence type="predicted"/>
<evidence type="ECO:0000313" key="2">
    <source>
        <dbReference type="Proteomes" id="UP000051326"/>
    </source>
</evidence>
<dbReference type="AlphaFoldDB" id="A0A0P1H5C1"/>
<reference evidence="1 2" key="1">
    <citation type="submission" date="2015-09" db="EMBL/GenBank/DDBJ databases">
        <authorList>
            <consortium name="Swine Surveillance"/>
        </authorList>
    </citation>
    <scope>NUCLEOTIDE SEQUENCE [LARGE SCALE GENOMIC DNA]</scope>
    <source>
        <strain evidence="1 2">CECT 8399</strain>
    </source>
</reference>
<gene>
    <name evidence="1" type="ORF">PHA8399_00171</name>
</gene>
<protein>
    <submittedName>
        <fullName evidence="1">Uncharacterized protein</fullName>
    </submittedName>
</protein>
<name>A0A0P1H5C1_9RHOB</name>
<sequence length="84" mass="9246">MQMWARITFLLAVAGAAACTRVPELEDRLTPDLRNAGYPRLLPLDDAVAPLPPPQQASQKLQQELDARSARLQRRAAAVKNAEI</sequence>